<name>A0A229UM07_9BACL</name>
<protein>
    <submittedName>
        <fullName evidence="2">CDP-glucose 4,6-dehydratase</fullName>
    </submittedName>
</protein>
<dbReference type="PANTHER" id="PTHR43000">
    <property type="entry name" value="DTDP-D-GLUCOSE 4,6-DEHYDRATASE-RELATED"/>
    <property type="match status" value="1"/>
</dbReference>
<reference evidence="2 3" key="1">
    <citation type="submission" date="2017-07" db="EMBL/GenBank/DDBJ databases">
        <title>Genome sequencing and assembly of Paenibacillus rigui.</title>
        <authorList>
            <person name="Mayilraj S."/>
        </authorList>
    </citation>
    <scope>NUCLEOTIDE SEQUENCE [LARGE SCALE GENOMIC DNA]</scope>
    <source>
        <strain evidence="2 3">JCM 16352</strain>
    </source>
</reference>
<comment type="caution">
    <text evidence="2">The sequence shown here is derived from an EMBL/GenBank/DDBJ whole genome shotgun (WGS) entry which is preliminary data.</text>
</comment>
<gene>
    <name evidence="2" type="primary">rfbG</name>
    <name evidence="2" type="ORF">CF651_21430</name>
</gene>
<dbReference type="InterPro" id="IPR036291">
    <property type="entry name" value="NAD(P)-bd_dom_sf"/>
</dbReference>
<dbReference type="AlphaFoldDB" id="A0A229UM07"/>
<proteinExistence type="predicted"/>
<organism evidence="2 3">
    <name type="scientific">Paenibacillus rigui</name>
    <dbReference type="NCBI Taxonomy" id="554312"/>
    <lineage>
        <taxon>Bacteria</taxon>
        <taxon>Bacillati</taxon>
        <taxon>Bacillota</taxon>
        <taxon>Bacilli</taxon>
        <taxon>Bacillales</taxon>
        <taxon>Paenibacillaceae</taxon>
        <taxon>Paenibacillus</taxon>
    </lineage>
</organism>
<dbReference type="EMBL" id="NMQW01000033">
    <property type="protein sequence ID" value="OXM84344.1"/>
    <property type="molecule type" value="Genomic_DNA"/>
</dbReference>
<dbReference type="SUPFAM" id="SSF51735">
    <property type="entry name" value="NAD(P)-binding Rossmann-fold domains"/>
    <property type="match status" value="1"/>
</dbReference>
<feature type="domain" description="NAD(P)-binding" evidence="1">
    <location>
        <begin position="12"/>
        <end position="324"/>
    </location>
</feature>
<dbReference type="OrthoDB" id="9779041at2"/>
<dbReference type="InterPro" id="IPR013445">
    <property type="entry name" value="CDP_4_6_deHydtase"/>
</dbReference>
<keyword evidence="3" id="KW-1185">Reference proteome</keyword>
<evidence type="ECO:0000313" key="3">
    <source>
        <dbReference type="Proteomes" id="UP000215509"/>
    </source>
</evidence>
<accession>A0A229UM07</accession>
<dbReference type="Gene3D" id="3.40.50.720">
    <property type="entry name" value="NAD(P)-binding Rossmann-like Domain"/>
    <property type="match status" value="1"/>
</dbReference>
<evidence type="ECO:0000313" key="2">
    <source>
        <dbReference type="EMBL" id="OXM84344.1"/>
    </source>
</evidence>
<dbReference type="RefSeq" id="WP_094016916.1">
    <property type="nucleotide sequence ID" value="NZ_NMQW01000033.1"/>
</dbReference>
<dbReference type="NCBIfam" id="TIGR02622">
    <property type="entry name" value="CDP_4_6_dhtase"/>
    <property type="match status" value="1"/>
</dbReference>
<dbReference type="Gene3D" id="3.90.25.10">
    <property type="entry name" value="UDP-galactose 4-epimerase, domain 1"/>
    <property type="match status" value="1"/>
</dbReference>
<evidence type="ECO:0000259" key="1">
    <source>
        <dbReference type="Pfam" id="PF16363"/>
    </source>
</evidence>
<sequence>MDTSFWSRKKILITGHTGFKGSWLTQWLTMIGAQVVGYALQPPSSPSLFEAASIASDCCSLHGDICDSPKLRQVLQDHQPEIVFHLAAQPLVRSSYKDPVSTFQTNVMGTVHLLEAARRTPSVRVVINVTSDKCYLNEGHSVHLFKESDPLGGHDPYSASKACAELVTASYRQSFYDPDGTSQPRLASVRAGNVIGGGDWAEDRLIPDLVRAYLAALPLVVRNPGAIRPWQHVLDPLHGYLLLARKLWDDARYAEAWNFGPVGPLYMTVGDMTRLAAETWQERLDITAAPQPEVYEAPVLGLDSSKSVQALGWLPKLSTKEAVEWTVLWYKQFQAGGNMRSFTQQQIRVFETK</sequence>
<dbReference type="InterPro" id="IPR016040">
    <property type="entry name" value="NAD(P)-bd_dom"/>
</dbReference>
<dbReference type="Pfam" id="PF16363">
    <property type="entry name" value="GDP_Man_Dehyd"/>
    <property type="match status" value="1"/>
</dbReference>
<dbReference type="Proteomes" id="UP000215509">
    <property type="component" value="Unassembled WGS sequence"/>
</dbReference>